<dbReference type="GO" id="GO:0016757">
    <property type="term" value="F:glycosyltransferase activity"/>
    <property type="evidence" value="ECO:0007669"/>
    <property type="project" value="InterPro"/>
</dbReference>
<dbReference type="OrthoDB" id="9802525at2"/>
<feature type="domain" description="Glycosyl transferase family 1" evidence="1">
    <location>
        <begin position="192"/>
        <end position="354"/>
    </location>
</feature>
<feature type="domain" description="Glycosyltransferase subfamily 4-like N-terminal" evidence="2">
    <location>
        <begin position="14"/>
        <end position="180"/>
    </location>
</feature>
<accession>C5CG25</accession>
<evidence type="ECO:0000313" key="3">
    <source>
        <dbReference type="EMBL" id="ACR79466.1"/>
    </source>
</evidence>
<dbReference type="SUPFAM" id="SSF53756">
    <property type="entry name" value="UDP-Glycosyltransferase/glycogen phosphorylase"/>
    <property type="match status" value="1"/>
</dbReference>
<evidence type="ECO:0000259" key="1">
    <source>
        <dbReference type="Pfam" id="PF00534"/>
    </source>
</evidence>
<dbReference type="HOGENOM" id="CLU_009583_2_0_0"/>
<reference evidence="3 4" key="1">
    <citation type="submission" date="2009-06" db="EMBL/GenBank/DDBJ databases">
        <title>Complete sequence of Thermotogales bacterium TBF 19.5.1.</title>
        <authorList>
            <consortium name="US DOE Joint Genome Institute"/>
            <person name="Lucas S."/>
            <person name="Copeland A."/>
            <person name="Lapidus A."/>
            <person name="Glavina del Rio T."/>
            <person name="Tice H."/>
            <person name="Bruce D."/>
            <person name="Goodwin L."/>
            <person name="Pitluck S."/>
            <person name="Chertkov O."/>
            <person name="Brettin T."/>
            <person name="Detter J.C."/>
            <person name="Han C."/>
            <person name="Schmutz J."/>
            <person name="Larimer F."/>
            <person name="Land M."/>
            <person name="Hauser L."/>
            <person name="Kyrpides N."/>
            <person name="Ovchinnikova G."/>
            <person name="Noll K."/>
        </authorList>
    </citation>
    <scope>NUCLEOTIDE SEQUENCE [LARGE SCALE GENOMIC DNA]</scope>
    <source>
        <strain evidence="4">ATCC BAA-1733 / DSM 21960 / TBF 19.5.1</strain>
    </source>
</reference>
<dbReference type="EMBL" id="CP001634">
    <property type="protein sequence ID" value="ACR79466.1"/>
    <property type="molecule type" value="Genomic_DNA"/>
</dbReference>
<keyword evidence="4" id="KW-1185">Reference proteome</keyword>
<dbReference type="PANTHER" id="PTHR45947">
    <property type="entry name" value="SULFOQUINOVOSYL TRANSFERASE SQD2"/>
    <property type="match status" value="1"/>
</dbReference>
<dbReference type="eggNOG" id="COG0438">
    <property type="taxonomic scope" value="Bacteria"/>
</dbReference>
<reference evidence="3 4" key="2">
    <citation type="journal article" date="2011" name="J. Bacteriol.">
        <title>Genome Sequence of Kosmotoga olearia Strain TBF 19.5.1, a Thermophilic Bacterium with a Wide Growth Temperature Range, Isolated from the Troll B Oil Platform in the North Sea.</title>
        <authorList>
            <person name="Swithers K.S."/>
            <person name="Dipippo J.L."/>
            <person name="Bruce D.C."/>
            <person name="Detter C."/>
            <person name="Tapia R."/>
            <person name="Han S."/>
            <person name="Goodwin L.A."/>
            <person name="Han J."/>
            <person name="Woyke T."/>
            <person name="Pitluck S."/>
            <person name="Pennacchio L."/>
            <person name="Nolan M."/>
            <person name="Mikhailova N."/>
            <person name="Land M.L."/>
            <person name="Nesbo C.L."/>
            <person name="Gogarten J.P."/>
            <person name="Noll K.M."/>
        </authorList>
    </citation>
    <scope>NUCLEOTIDE SEQUENCE [LARGE SCALE GENOMIC DNA]</scope>
    <source>
        <strain evidence="4">ATCC BAA-1733 / DSM 21960 / TBF 19.5.1</strain>
    </source>
</reference>
<dbReference type="InterPro" id="IPR050194">
    <property type="entry name" value="Glycosyltransferase_grp1"/>
</dbReference>
<dbReference type="AlphaFoldDB" id="C5CG25"/>
<dbReference type="RefSeq" id="WP_015868132.1">
    <property type="nucleotide sequence ID" value="NC_012785.1"/>
</dbReference>
<dbReference type="CDD" id="cd03817">
    <property type="entry name" value="GT4_UGDG-like"/>
    <property type="match status" value="1"/>
</dbReference>
<dbReference type="STRING" id="521045.Kole_0752"/>
<evidence type="ECO:0000313" key="4">
    <source>
        <dbReference type="Proteomes" id="UP000002382"/>
    </source>
</evidence>
<dbReference type="Pfam" id="PF00534">
    <property type="entry name" value="Glycos_transf_1"/>
    <property type="match status" value="1"/>
</dbReference>
<keyword evidence="3" id="KW-0808">Transferase</keyword>
<proteinExistence type="predicted"/>
<dbReference type="Gene3D" id="3.40.50.2000">
    <property type="entry name" value="Glycogen Phosphorylase B"/>
    <property type="match status" value="2"/>
</dbReference>
<protein>
    <submittedName>
        <fullName evidence="3">Glycosyl transferase group 1</fullName>
    </submittedName>
</protein>
<dbReference type="InterPro" id="IPR028098">
    <property type="entry name" value="Glyco_trans_4-like_N"/>
</dbReference>
<dbReference type="InterPro" id="IPR001296">
    <property type="entry name" value="Glyco_trans_1"/>
</dbReference>
<dbReference type="Pfam" id="PF13439">
    <property type="entry name" value="Glyco_transf_4"/>
    <property type="match status" value="1"/>
</dbReference>
<dbReference type="Proteomes" id="UP000002382">
    <property type="component" value="Chromosome"/>
</dbReference>
<name>C5CG25_KOSOT</name>
<dbReference type="KEGG" id="kol:Kole_0752"/>
<dbReference type="PANTHER" id="PTHR45947:SF3">
    <property type="entry name" value="SULFOQUINOVOSYL TRANSFERASE SQD2"/>
    <property type="match status" value="1"/>
</dbReference>
<sequence>MRIAMFTDTYEPQVNGVVTMVKQLKEHLALLGHEVFIFTGAHPKSHFEENVFRFRSFPFPWERQHRVVIPTVYFDVEKTLEKLQIDLIHSHTMLVMGYIGNIIAERKSIPSVTTYHTIMEDYVHYIPFFNSVLREFVIDLSRRFCNKNKAVIVPSRKVEKLLRDYGVSTDIEVIPNGIDLTPFENKISEEKIQEFRERFNIPSNAKVLIFVGRLGKEKSVDAIVENFSRIVKKYPDTFLLIVGDGPEKKNLKTQVKELGLKNRVIFTGYLKWPDEVVLAYNSSDIFVIASHTETFGVVLVEAMACGLPVVAYADDAFRDIVKNGINGFLIGSKDRLHEGIESLLSSDELMKNMSVASIEIAGSFTMEKHVKKTIALYETVLNSRD</sequence>
<evidence type="ECO:0000259" key="2">
    <source>
        <dbReference type="Pfam" id="PF13439"/>
    </source>
</evidence>
<dbReference type="CAZy" id="GT4">
    <property type="family name" value="Glycosyltransferase Family 4"/>
</dbReference>
<gene>
    <name evidence="3" type="ordered locus">Kole_0752</name>
</gene>
<organism evidence="3 4">
    <name type="scientific">Kosmotoga olearia (strain ATCC BAA-1733 / DSM 21960 / TBF 19.5.1)</name>
    <dbReference type="NCBI Taxonomy" id="521045"/>
    <lineage>
        <taxon>Bacteria</taxon>
        <taxon>Thermotogati</taxon>
        <taxon>Thermotogota</taxon>
        <taxon>Thermotogae</taxon>
        <taxon>Kosmotogales</taxon>
        <taxon>Kosmotogaceae</taxon>
        <taxon>Kosmotoga</taxon>
    </lineage>
</organism>